<protein>
    <submittedName>
        <fullName evidence="1">Uncharacterized protein</fullName>
    </submittedName>
</protein>
<reference evidence="1" key="1">
    <citation type="submission" date="2022-12" db="EMBL/GenBank/DDBJ databases">
        <authorList>
            <person name="Alioto T."/>
            <person name="Alioto T."/>
            <person name="Gomez Garrido J."/>
        </authorList>
    </citation>
    <scope>NUCLEOTIDE SEQUENCE</scope>
</reference>
<keyword evidence="2" id="KW-1185">Reference proteome</keyword>
<proteinExistence type="predicted"/>
<evidence type="ECO:0000313" key="1">
    <source>
        <dbReference type="EMBL" id="CAI5790490.1"/>
    </source>
</evidence>
<accession>A0AA35L628</accession>
<dbReference type="Proteomes" id="UP001178461">
    <property type="component" value="Chromosome 13"/>
</dbReference>
<dbReference type="EMBL" id="OX395138">
    <property type="protein sequence ID" value="CAI5790490.1"/>
    <property type="molecule type" value="Genomic_DNA"/>
</dbReference>
<dbReference type="AlphaFoldDB" id="A0AA35L628"/>
<name>A0AA35L628_9SAUR</name>
<sequence>MMRIPFVVALFIPIYTHVQRKAKLHTQLPIKEAFLVFLSVCVSISQHQDRNANSEGIAHILNCSYWQCASACICHKQSDVAKNLTISKNGRDMISVLAGQFLPNSASIDRLPHNTILCPLIFSHLRWQGAREVESLRILIMMRAHPASI</sequence>
<evidence type="ECO:0000313" key="2">
    <source>
        <dbReference type="Proteomes" id="UP001178461"/>
    </source>
</evidence>
<organism evidence="1 2">
    <name type="scientific">Podarcis lilfordi</name>
    <name type="common">Lilford's wall lizard</name>
    <dbReference type="NCBI Taxonomy" id="74358"/>
    <lineage>
        <taxon>Eukaryota</taxon>
        <taxon>Metazoa</taxon>
        <taxon>Chordata</taxon>
        <taxon>Craniata</taxon>
        <taxon>Vertebrata</taxon>
        <taxon>Euteleostomi</taxon>
        <taxon>Lepidosauria</taxon>
        <taxon>Squamata</taxon>
        <taxon>Bifurcata</taxon>
        <taxon>Unidentata</taxon>
        <taxon>Episquamata</taxon>
        <taxon>Laterata</taxon>
        <taxon>Lacertibaenia</taxon>
        <taxon>Lacertidae</taxon>
        <taxon>Podarcis</taxon>
    </lineage>
</organism>
<gene>
    <name evidence="1" type="ORF">PODLI_1B026573</name>
</gene>